<name>A0A2S5RHY2_9PROT</name>
<gene>
    <name evidence="1" type="ORF">HCUR_00065</name>
</gene>
<dbReference type="Proteomes" id="UP000239425">
    <property type="component" value="Unassembled WGS sequence"/>
</dbReference>
<comment type="caution">
    <text evidence="1">The sequence shown here is derived from an EMBL/GenBank/DDBJ whole genome shotgun (WGS) entry which is preliminary data.</text>
</comment>
<reference evidence="1 2" key="1">
    <citation type="submission" date="2017-11" db="EMBL/GenBank/DDBJ databases">
        <title>Comparative genomic analysis of Holospora spp., intranuclear symbionts of paramecia.</title>
        <authorList>
            <person name="Garushyants S.K."/>
            <person name="Beliavskaya A."/>
            <person name="Malko D.B."/>
            <person name="Logacheva M.D."/>
            <person name="Rautian M.S."/>
            <person name="Gelfand M.S."/>
        </authorList>
    </citation>
    <scope>NUCLEOTIDE SEQUENCE [LARGE SCALE GENOMIC DNA]</scope>
    <source>
        <strain evidence="2">02AZ16</strain>
    </source>
</reference>
<dbReference type="EMBL" id="PHHC01000013">
    <property type="protein sequence ID" value="PPE06913.1"/>
    <property type="molecule type" value="Genomic_DNA"/>
</dbReference>
<keyword evidence="2" id="KW-1185">Reference proteome</keyword>
<evidence type="ECO:0000313" key="2">
    <source>
        <dbReference type="Proteomes" id="UP000239425"/>
    </source>
</evidence>
<proteinExistence type="predicted"/>
<sequence>MLSSPLLNSLFVMKNLIPNITLIMVKLSENFQCFTVVFLWKVALFLSLGLSFKPRVPLGLCLESALHFCLSEDTGRYFFPTKAMSFTE</sequence>
<evidence type="ECO:0000313" key="1">
    <source>
        <dbReference type="EMBL" id="PPE06913.1"/>
    </source>
</evidence>
<protein>
    <submittedName>
        <fullName evidence="1">Uncharacterized protein</fullName>
    </submittedName>
</protein>
<accession>A0A2S5RHY2</accession>
<dbReference type="AlphaFoldDB" id="A0A2S5RHY2"/>
<organism evidence="1 2">
    <name type="scientific">Holospora curviuscula</name>
    <dbReference type="NCBI Taxonomy" id="1082868"/>
    <lineage>
        <taxon>Bacteria</taxon>
        <taxon>Pseudomonadati</taxon>
        <taxon>Pseudomonadota</taxon>
        <taxon>Alphaproteobacteria</taxon>
        <taxon>Holosporales</taxon>
        <taxon>Holosporaceae</taxon>
        <taxon>Holospora</taxon>
    </lineage>
</organism>